<reference evidence="3" key="1">
    <citation type="submission" date="2019-07" db="EMBL/GenBank/DDBJ databases">
        <authorList>
            <person name="Dittberner H."/>
        </authorList>
    </citation>
    <scope>NUCLEOTIDE SEQUENCE [LARGE SCALE GENOMIC DNA]</scope>
</reference>
<comment type="caution">
    <text evidence="3">The sequence shown here is derived from an EMBL/GenBank/DDBJ whole genome shotgun (WGS) entry which is preliminary data.</text>
</comment>
<dbReference type="PANTHER" id="PTHR16557:SF2">
    <property type="entry name" value="NUCLEIC ACID DIOXYGENASE ALKBH1"/>
    <property type="match status" value="1"/>
</dbReference>
<proteinExistence type="inferred from homology"/>
<dbReference type="AlphaFoldDB" id="A0A565B8C0"/>
<name>A0A565B8C0_9BRAS</name>
<dbReference type="GO" id="GO:0035513">
    <property type="term" value="P:oxidative RNA demethylation"/>
    <property type="evidence" value="ECO:0007669"/>
    <property type="project" value="TreeGrafter"/>
</dbReference>
<dbReference type="SUPFAM" id="SSF51197">
    <property type="entry name" value="Clavaminate synthase-like"/>
    <property type="match status" value="1"/>
</dbReference>
<dbReference type="EMBL" id="CABITT030000003">
    <property type="protein sequence ID" value="VVA97583.1"/>
    <property type="molecule type" value="Genomic_DNA"/>
</dbReference>
<evidence type="ECO:0000256" key="1">
    <source>
        <dbReference type="ARBA" id="ARBA00001954"/>
    </source>
</evidence>
<organism evidence="3 4">
    <name type="scientific">Arabis nemorensis</name>
    <dbReference type="NCBI Taxonomy" id="586526"/>
    <lineage>
        <taxon>Eukaryota</taxon>
        <taxon>Viridiplantae</taxon>
        <taxon>Streptophyta</taxon>
        <taxon>Embryophyta</taxon>
        <taxon>Tracheophyta</taxon>
        <taxon>Spermatophyta</taxon>
        <taxon>Magnoliopsida</taxon>
        <taxon>eudicotyledons</taxon>
        <taxon>Gunneridae</taxon>
        <taxon>Pentapetalae</taxon>
        <taxon>rosids</taxon>
        <taxon>malvids</taxon>
        <taxon>Brassicales</taxon>
        <taxon>Brassicaceae</taxon>
        <taxon>Arabideae</taxon>
        <taxon>Arabis</taxon>
    </lineage>
</organism>
<gene>
    <name evidence="3" type="ORF">ANE_LOCUS8028</name>
</gene>
<evidence type="ECO:0000313" key="4">
    <source>
        <dbReference type="Proteomes" id="UP000489600"/>
    </source>
</evidence>
<dbReference type="GO" id="GO:0005737">
    <property type="term" value="C:cytoplasm"/>
    <property type="evidence" value="ECO:0007669"/>
    <property type="project" value="TreeGrafter"/>
</dbReference>
<sequence>MNHGEASGSRGLNRAKRKASKGYTGIVIRHGMVLLKNYLSINDQVMIVNKCLQLGLGEGGFYQPGYRDGGSLHLKMMCFGKNWDCETGQYGEPQPIDGSIPPQIPPEISHLVGKAIKDSQSLVDAKGEDALPPKLLFKKQVSD</sequence>
<dbReference type="Gene3D" id="2.60.120.590">
    <property type="entry name" value="Alpha-ketoglutarate-dependent dioxygenase AlkB-like"/>
    <property type="match status" value="1"/>
</dbReference>
<dbReference type="GO" id="GO:0008198">
    <property type="term" value="F:ferrous iron binding"/>
    <property type="evidence" value="ECO:0007669"/>
    <property type="project" value="TreeGrafter"/>
</dbReference>
<protein>
    <submittedName>
        <fullName evidence="3">Uncharacterized protein</fullName>
    </submittedName>
</protein>
<dbReference type="GO" id="GO:0035516">
    <property type="term" value="F:broad specificity oxidative DNA demethylase activity"/>
    <property type="evidence" value="ECO:0007669"/>
    <property type="project" value="TreeGrafter"/>
</dbReference>
<dbReference type="InterPro" id="IPR004574">
    <property type="entry name" value="Alkb"/>
</dbReference>
<dbReference type="PANTHER" id="PTHR16557">
    <property type="entry name" value="ALKYLATED DNA REPAIR PROTEIN ALKB-RELATED"/>
    <property type="match status" value="1"/>
</dbReference>
<accession>A0A565B8C0</accession>
<dbReference type="InterPro" id="IPR037151">
    <property type="entry name" value="AlkB-like_sf"/>
</dbReference>
<evidence type="ECO:0000256" key="2">
    <source>
        <dbReference type="ARBA" id="ARBA00007879"/>
    </source>
</evidence>
<dbReference type="GO" id="GO:0035515">
    <property type="term" value="F:oxidative RNA demethylase activity"/>
    <property type="evidence" value="ECO:0007669"/>
    <property type="project" value="TreeGrafter"/>
</dbReference>
<dbReference type="Proteomes" id="UP000489600">
    <property type="component" value="Unassembled WGS sequence"/>
</dbReference>
<comment type="cofactor">
    <cofactor evidence="1">
        <name>Fe(2+)</name>
        <dbReference type="ChEBI" id="CHEBI:29033"/>
    </cofactor>
</comment>
<comment type="similarity">
    <text evidence="2">Belongs to the alkB family.</text>
</comment>
<dbReference type="OrthoDB" id="6614653at2759"/>
<keyword evidence="4" id="KW-1185">Reference proteome</keyword>
<evidence type="ECO:0000313" key="3">
    <source>
        <dbReference type="EMBL" id="VVA97583.1"/>
    </source>
</evidence>